<dbReference type="Pfam" id="PF01476">
    <property type="entry name" value="LysM"/>
    <property type="match status" value="1"/>
</dbReference>
<dbReference type="Gene3D" id="3.10.350.10">
    <property type="entry name" value="LysM domain"/>
    <property type="match status" value="1"/>
</dbReference>
<dbReference type="SMART" id="SM00257">
    <property type="entry name" value="LysM"/>
    <property type="match status" value="1"/>
</dbReference>
<organism evidence="3 4">
    <name type="scientific">Dyella ginsengisoli</name>
    <dbReference type="NCBI Taxonomy" id="363848"/>
    <lineage>
        <taxon>Bacteria</taxon>
        <taxon>Pseudomonadati</taxon>
        <taxon>Pseudomonadota</taxon>
        <taxon>Gammaproteobacteria</taxon>
        <taxon>Lysobacterales</taxon>
        <taxon>Rhodanobacteraceae</taxon>
        <taxon>Dyella</taxon>
    </lineage>
</organism>
<gene>
    <name evidence="3" type="ORF">ISP17_12290</name>
</gene>
<dbReference type="Proteomes" id="UP001620460">
    <property type="component" value="Unassembled WGS sequence"/>
</dbReference>
<proteinExistence type="predicted"/>
<dbReference type="InterPro" id="IPR008258">
    <property type="entry name" value="Transglycosylase_SLT_dom_1"/>
</dbReference>
<sequence length="320" mass="35925">MADCDSDPAVQAWAHRFTANPRRFEQRLAQSLPRLRFIQNIAEKHRVAGEFVLLPWVESRYLPVQGRGRQPAGMWQIVPATAGSLGLRVNRHFDGRMDVAAATEAVMTMLRRYQDQLQDWRLTDYAYNAGEYAVRKLVARHGAPPEQPVIPKLPVKNVTREHLIKLLAIACVIREPDRFQVRLPTLSKEQHLVAVPIEHPMSMANAAKHAGMSIDALRDYNAAFLNNRIDPNLAPTLMLPDNRVDQFVQAMRNAGASEETSVPSDPVPAGKTPSHTVRPGESLWLIAKRAGVGVKQLRRWNGLRDNRVHPGQVLRLVAPD</sequence>
<reference evidence="3 4" key="1">
    <citation type="submission" date="2020-10" db="EMBL/GenBank/DDBJ databases">
        <title>Phylogeny of dyella-like bacteria.</title>
        <authorList>
            <person name="Fu J."/>
        </authorList>
    </citation>
    <scope>NUCLEOTIDE SEQUENCE [LARGE SCALE GENOMIC DNA]</scope>
    <source>
        <strain evidence="3 4">Gsoil3046</strain>
    </source>
</reference>
<dbReference type="InterPro" id="IPR023346">
    <property type="entry name" value="Lysozyme-like_dom_sf"/>
</dbReference>
<keyword evidence="4" id="KW-1185">Reference proteome</keyword>
<feature type="domain" description="LysM" evidence="2">
    <location>
        <begin position="273"/>
        <end position="316"/>
    </location>
</feature>
<evidence type="ECO:0000256" key="1">
    <source>
        <dbReference type="SAM" id="MobiDB-lite"/>
    </source>
</evidence>
<dbReference type="Gene3D" id="1.10.530.10">
    <property type="match status" value="1"/>
</dbReference>
<name>A0ABW8JUN1_9GAMM</name>
<dbReference type="CDD" id="cd00118">
    <property type="entry name" value="LysM"/>
    <property type="match status" value="1"/>
</dbReference>
<dbReference type="CDD" id="cd16894">
    <property type="entry name" value="MltD-like"/>
    <property type="match status" value="1"/>
</dbReference>
<dbReference type="Pfam" id="PF01464">
    <property type="entry name" value="SLT"/>
    <property type="match status" value="1"/>
</dbReference>
<protein>
    <submittedName>
        <fullName evidence="3">LysM peptidoglycan-binding domain-containing protein</fullName>
    </submittedName>
</protein>
<dbReference type="SUPFAM" id="SSF53955">
    <property type="entry name" value="Lysozyme-like"/>
    <property type="match status" value="1"/>
</dbReference>
<dbReference type="InterPro" id="IPR036779">
    <property type="entry name" value="LysM_dom_sf"/>
</dbReference>
<accession>A0ABW8JUN1</accession>
<dbReference type="PROSITE" id="PS51782">
    <property type="entry name" value="LYSM"/>
    <property type="match status" value="1"/>
</dbReference>
<dbReference type="InterPro" id="IPR018392">
    <property type="entry name" value="LysM"/>
</dbReference>
<feature type="region of interest" description="Disordered" evidence="1">
    <location>
        <begin position="254"/>
        <end position="276"/>
    </location>
</feature>
<comment type="caution">
    <text evidence="3">The sequence shown here is derived from an EMBL/GenBank/DDBJ whole genome shotgun (WGS) entry which is preliminary data.</text>
</comment>
<evidence type="ECO:0000313" key="4">
    <source>
        <dbReference type="Proteomes" id="UP001620460"/>
    </source>
</evidence>
<evidence type="ECO:0000259" key="2">
    <source>
        <dbReference type="PROSITE" id="PS51782"/>
    </source>
</evidence>
<dbReference type="EMBL" id="JADIKM010000003">
    <property type="protein sequence ID" value="MFK2904739.1"/>
    <property type="molecule type" value="Genomic_DNA"/>
</dbReference>
<dbReference type="SUPFAM" id="SSF54106">
    <property type="entry name" value="LysM domain"/>
    <property type="match status" value="1"/>
</dbReference>
<evidence type="ECO:0000313" key="3">
    <source>
        <dbReference type="EMBL" id="MFK2904739.1"/>
    </source>
</evidence>